<evidence type="ECO:0000313" key="1">
    <source>
        <dbReference type="EMBL" id="KDR52356.1"/>
    </source>
</evidence>
<dbReference type="RefSeq" id="WP_018967367.1">
    <property type="nucleotide sequence ID" value="NZ_KB899214.1"/>
</dbReference>
<proteinExistence type="predicted"/>
<evidence type="ECO:0008006" key="3">
    <source>
        <dbReference type="Google" id="ProtNLM"/>
    </source>
</evidence>
<evidence type="ECO:0000313" key="2">
    <source>
        <dbReference type="Proteomes" id="UP000027442"/>
    </source>
</evidence>
<comment type="caution">
    <text evidence="1">The sequence shown here is derived from an EMBL/GenBank/DDBJ whole genome shotgun (WGS) entry which is preliminary data.</text>
</comment>
<dbReference type="HOGENOM" id="CLU_324616_0_0_10"/>
<name>A0A069QR85_HOYLO</name>
<gene>
    <name evidence="1" type="ORF">HMPREF1991_01538</name>
</gene>
<dbReference type="eggNOG" id="ENOG5030E3A">
    <property type="taxonomic scope" value="Bacteria"/>
</dbReference>
<dbReference type="Gene3D" id="3.90.176.10">
    <property type="entry name" value="Toxin ADP-ribosyltransferase, Chain A, domain 1"/>
    <property type="match status" value="1"/>
</dbReference>
<dbReference type="SUPFAM" id="SSF56399">
    <property type="entry name" value="ADP-ribosylation"/>
    <property type="match status" value="1"/>
</dbReference>
<dbReference type="EMBL" id="JNGW01000066">
    <property type="protein sequence ID" value="KDR52356.1"/>
    <property type="molecule type" value="Genomic_DNA"/>
</dbReference>
<dbReference type="Proteomes" id="UP000027442">
    <property type="component" value="Unassembled WGS sequence"/>
</dbReference>
<dbReference type="PATRIC" id="fig|1122985.7.peg.1602"/>
<organism evidence="1 2">
    <name type="scientific">Hoylesella loescheii DSM 19665 = JCM 12249 = ATCC 15930</name>
    <dbReference type="NCBI Taxonomy" id="1122985"/>
    <lineage>
        <taxon>Bacteria</taxon>
        <taxon>Pseudomonadati</taxon>
        <taxon>Bacteroidota</taxon>
        <taxon>Bacteroidia</taxon>
        <taxon>Bacteroidales</taxon>
        <taxon>Prevotellaceae</taxon>
        <taxon>Hoylesella</taxon>
    </lineage>
</organism>
<dbReference type="AlphaFoldDB" id="A0A069QR85"/>
<protein>
    <recommendedName>
        <fullName evidence="3">ADP ribosyltransferase domain-containing protein</fullName>
    </recommendedName>
</protein>
<sequence>MDKRQQLSDKKKSAVLRIQRTEAYAERVRLLFAKTVNDILALNKSMPKLEEGVMYSFDGTNDKMQKEVEMLLRRLASTVTTAIRNGINLEWEEANVECDKFIASLFGKKVLSSPEFSAWVDRNTSARDAFTNRADKGLGLSERVWKSVKQLREEMEVAMTVAIGEGDSASSMSRKVREYLNDPELMFRRFRYKAGEKEVVDKDTGEITKVPVYGRKWKKRVKDESTGKYRWVDYDRDSYKTGAGVYKSSAKNAMRVARTETNMAYRQADHQRWQNMEFVLGQHIELSRNHPKRDICDDLEGDYPKDFIFDGWHPQCFCVCTPILVDWEEQRKVFRAKLKGETYTPKGKRITECPDNFKSWVSDNKEKIHVVRKSGKEPYFIKNNAAKIDGIIHPDKAASAKAEVHNMEVAQKYANKMLDYTQKNHPNMDTSKLQDALKSGNSALISKEAQAVKVSAQKKTAQIKKQADHVLKMAKGYNEVDFAPLEKAIMGGNVRVIKAATKQVGLAASAMKKQEADLENIIPNVHHWHKTFSIGELSQVKAAVENTLNKWLTKYGYKSWDEAPNEHKKNKLIQEVSSLVSGKKHPTWEVAEKAYQKKLGAVQDALALEELMNKLNEHKEFLKGSKTKSSIYKGYIAALDKAIADKDTIKGIAILEQLEAKKVSLEAKKKTKENIFKEIKSTNNTLQKEHISKGMKGKELISKIMEMTNTTDTEEAESYFEAVRGFSFQWDYEIRQVQSGNSVVSRHGHSNEEILKKARDLEKFIAKSPQWDGGTTYRGMTLSNLELEALRKELKNGKGNMQGSASWSTRESVSRNFSGAHLGESSPVYGDVKNNKVMLVAHKHKKATSIRHLSRFSSEDEVLTSMFCRYKLVAERKEGSYIILEVEAT</sequence>
<reference evidence="1 2" key="1">
    <citation type="submission" date="2013-08" db="EMBL/GenBank/DDBJ databases">
        <authorList>
            <person name="Weinstock G."/>
            <person name="Sodergren E."/>
            <person name="Wylie T."/>
            <person name="Fulton L."/>
            <person name="Fulton R."/>
            <person name="Fronick C."/>
            <person name="O'Laughlin M."/>
            <person name="Godfrey J."/>
            <person name="Miner T."/>
            <person name="Herter B."/>
            <person name="Appelbaum E."/>
            <person name="Cordes M."/>
            <person name="Lek S."/>
            <person name="Wollam A."/>
            <person name="Pepin K.H."/>
            <person name="Palsikar V.B."/>
            <person name="Mitreva M."/>
            <person name="Wilson R.K."/>
        </authorList>
    </citation>
    <scope>NUCLEOTIDE SEQUENCE [LARGE SCALE GENOMIC DNA]</scope>
    <source>
        <strain evidence="1 2">ATCC 15930</strain>
    </source>
</reference>
<keyword evidence="2" id="KW-1185">Reference proteome</keyword>
<accession>A0A069QR85</accession>